<evidence type="ECO:0000313" key="5">
    <source>
        <dbReference type="Proteomes" id="UP001296706"/>
    </source>
</evidence>
<comment type="caution">
    <text evidence="4">The sequence shown here is derived from an EMBL/GenBank/DDBJ whole genome shotgun (WGS) entry which is preliminary data.</text>
</comment>
<feature type="compositionally biased region" description="Low complexity" evidence="1">
    <location>
        <begin position="18"/>
        <end position="27"/>
    </location>
</feature>
<feature type="domain" description="DUF4333" evidence="3">
    <location>
        <begin position="234"/>
        <end position="310"/>
    </location>
</feature>
<feature type="transmembrane region" description="Helical" evidence="2">
    <location>
        <begin position="220"/>
        <end position="245"/>
    </location>
</feature>
<accession>A0ABX1RIR3</accession>
<sequence length="318" mass="32975">MSTPQGPSTPQGTPPGQPAEQPAWGQQPPGGWGQAQQDVELDPDETGAVPTQSAPEHDPPPKPAEFDKSRQQQQQQTETLPAMPPLGRPPQQPPAPPQPSPGGQPAQPPQAGPGSLGGPGPKLPQLPQHGLPQLGQPTPGVPLFGQAPPPGQPPYVQPSFGRPQQGPGQQYGQPGPGPAPFGSPGWGLSQQPTQQFPGQPQAATQRAPQAPEQRGGVKRLLPIVLGGIAVVALVALLGFVTPGFFVTRVFDPVALQSGVQHVLTQNYHMDVAGVRCEEGIRVDEGTRFECDATVDGASVKVPIIVTGSDGSYEVGRPS</sequence>
<evidence type="ECO:0000313" key="4">
    <source>
        <dbReference type="EMBL" id="NMH80280.1"/>
    </source>
</evidence>
<keyword evidence="2" id="KW-0472">Membrane</keyword>
<dbReference type="Pfam" id="PF14230">
    <property type="entry name" value="DUF4333"/>
    <property type="match status" value="1"/>
</dbReference>
<feature type="compositionally biased region" description="Pro residues" evidence="1">
    <location>
        <begin position="147"/>
        <end position="156"/>
    </location>
</feature>
<dbReference type="InterPro" id="IPR025637">
    <property type="entry name" value="DUF4333"/>
</dbReference>
<feature type="compositionally biased region" description="Low complexity" evidence="1">
    <location>
        <begin position="190"/>
        <end position="211"/>
    </location>
</feature>
<reference evidence="4 5" key="1">
    <citation type="submission" date="2020-04" db="EMBL/GenBank/DDBJ databases">
        <authorList>
            <person name="Klaysubun C."/>
            <person name="Duangmal K."/>
            <person name="Lipun K."/>
        </authorList>
    </citation>
    <scope>NUCLEOTIDE SEQUENCE [LARGE SCALE GENOMIC DNA]</scope>
    <source>
        <strain evidence="4 5">JCM 11839</strain>
    </source>
</reference>
<feature type="compositionally biased region" description="Low complexity" evidence="1">
    <location>
        <begin position="123"/>
        <end position="146"/>
    </location>
</feature>
<evidence type="ECO:0000259" key="3">
    <source>
        <dbReference type="Pfam" id="PF14230"/>
    </source>
</evidence>
<protein>
    <submittedName>
        <fullName evidence="4">DUF4333 domain-containing protein</fullName>
    </submittedName>
</protein>
<feature type="compositionally biased region" description="Basic and acidic residues" evidence="1">
    <location>
        <begin position="55"/>
        <end position="70"/>
    </location>
</feature>
<keyword evidence="2" id="KW-0812">Transmembrane</keyword>
<feature type="region of interest" description="Disordered" evidence="1">
    <location>
        <begin position="1"/>
        <end position="214"/>
    </location>
</feature>
<dbReference type="EMBL" id="JAAXKY010000095">
    <property type="protein sequence ID" value="NMH80280.1"/>
    <property type="molecule type" value="Genomic_DNA"/>
</dbReference>
<keyword evidence="2" id="KW-1133">Transmembrane helix</keyword>
<dbReference type="RefSeq" id="WP_169398333.1">
    <property type="nucleotide sequence ID" value="NZ_BAAAJH010000032.1"/>
</dbReference>
<evidence type="ECO:0000256" key="1">
    <source>
        <dbReference type="SAM" id="MobiDB-lite"/>
    </source>
</evidence>
<organism evidence="4 5">
    <name type="scientific">Pseudonocardia xinjiangensis</name>
    <dbReference type="NCBI Taxonomy" id="75289"/>
    <lineage>
        <taxon>Bacteria</taxon>
        <taxon>Bacillati</taxon>
        <taxon>Actinomycetota</taxon>
        <taxon>Actinomycetes</taxon>
        <taxon>Pseudonocardiales</taxon>
        <taxon>Pseudonocardiaceae</taxon>
        <taxon>Pseudonocardia</taxon>
    </lineage>
</organism>
<dbReference type="Proteomes" id="UP001296706">
    <property type="component" value="Unassembled WGS sequence"/>
</dbReference>
<gene>
    <name evidence="4" type="ORF">HF577_24735</name>
</gene>
<feature type="compositionally biased region" description="Low complexity" evidence="1">
    <location>
        <begin position="1"/>
        <end position="11"/>
    </location>
</feature>
<proteinExistence type="predicted"/>
<keyword evidence="5" id="KW-1185">Reference proteome</keyword>
<feature type="compositionally biased region" description="Low complexity" evidence="1">
    <location>
        <begin position="157"/>
        <end position="173"/>
    </location>
</feature>
<name>A0ABX1RIR3_9PSEU</name>
<feature type="compositionally biased region" description="Pro residues" evidence="1">
    <location>
        <begin position="82"/>
        <end position="111"/>
    </location>
</feature>
<evidence type="ECO:0000256" key="2">
    <source>
        <dbReference type="SAM" id="Phobius"/>
    </source>
</evidence>